<sequence length="213" mass="24494">MYIPKAFEVNDKTKLVNFIKDNSFGILFSQEESGPLATHLPFLMDAKTGENGVLIGHMAKQNPHWNKLNGKEVLVVFPGPHAYISASWYNEPNTVPTWNYVAVHVYGTVRIIEKNEEIVERMEKMVSFYESSMPTPWNAQFNDEFIDRLMNGIVVFEISINKMEGKWKLSQNHSIERQQNVINGLKASNKYDSATIAKMMERNIQLSKRHIDS</sequence>
<dbReference type="EMBL" id="LXMA01000013">
    <property type="protein sequence ID" value="OAT73116.1"/>
    <property type="molecule type" value="Genomic_DNA"/>
</dbReference>
<dbReference type="PANTHER" id="PTHR35802:SF1">
    <property type="entry name" value="PROTEASE SYNTHASE AND SPORULATION PROTEIN PAI 2"/>
    <property type="match status" value="1"/>
</dbReference>
<dbReference type="Gene3D" id="2.30.110.10">
    <property type="entry name" value="Electron Transport, Fmn-binding Protein, Chain A"/>
    <property type="match status" value="1"/>
</dbReference>
<dbReference type="InterPro" id="IPR012349">
    <property type="entry name" value="Split_barrel_FMN-bd"/>
</dbReference>
<dbReference type="SUPFAM" id="SSF50475">
    <property type="entry name" value="FMN-binding split barrel"/>
    <property type="match status" value="1"/>
</dbReference>
<dbReference type="OrthoDB" id="9794948at2"/>
<comment type="caution">
    <text evidence="1">The sequence shown here is derived from an EMBL/GenBank/DDBJ whole genome shotgun (WGS) entry which is preliminary data.</text>
</comment>
<reference evidence="2" key="1">
    <citation type="submission" date="2016-05" db="EMBL/GenBank/DDBJ databases">
        <authorList>
            <person name="Wang W."/>
            <person name="Zhu L."/>
        </authorList>
    </citation>
    <scope>NUCLEOTIDE SEQUENCE [LARGE SCALE GENOMIC DNA]</scope>
    <source>
        <strain evidence="2">W-2</strain>
    </source>
</reference>
<dbReference type="InterPro" id="IPR007396">
    <property type="entry name" value="TR_PAI2-type"/>
</dbReference>
<dbReference type="RefSeq" id="WP_064551365.1">
    <property type="nucleotide sequence ID" value="NZ_LXMA01000013.1"/>
</dbReference>
<accession>A0A1B7KSR8</accession>
<name>A0A1B7KSR8_PARTM</name>
<dbReference type="Pfam" id="PF04299">
    <property type="entry name" value="FMN_bind_2"/>
    <property type="match status" value="1"/>
</dbReference>
<organism evidence="1 2">
    <name type="scientific">Parageobacillus thermoglucosidasius</name>
    <name type="common">Geobacillus thermoglucosidasius</name>
    <dbReference type="NCBI Taxonomy" id="1426"/>
    <lineage>
        <taxon>Bacteria</taxon>
        <taxon>Bacillati</taxon>
        <taxon>Bacillota</taxon>
        <taxon>Bacilli</taxon>
        <taxon>Bacillales</taxon>
        <taxon>Anoxybacillaceae</taxon>
        <taxon>Parageobacillus</taxon>
    </lineage>
</organism>
<dbReference type="PANTHER" id="PTHR35802">
    <property type="entry name" value="PROTEASE SYNTHASE AND SPORULATION PROTEIN PAI 2"/>
    <property type="match status" value="1"/>
</dbReference>
<proteinExistence type="predicted"/>
<dbReference type="AlphaFoldDB" id="A0A1B7KSR8"/>
<evidence type="ECO:0000313" key="2">
    <source>
        <dbReference type="Proteomes" id="UP000078290"/>
    </source>
</evidence>
<dbReference type="Proteomes" id="UP000078290">
    <property type="component" value="Unassembled WGS sequence"/>
</dbReference>
<protein>
    <submittedName>
        <fullName evidence="1">Transcriptional regulator</fullName>
    </submittedName>
</protein>
<dbReference type="PIRSF" id="PIRSF010372">
    <property type="entry name" value="PaiB"/>
    <property type="match status" value="1"/>
</dbReference>
<evidence type="ECO:0000313" key="1">
    <source>
        <dbReference type="EMBL" id="OAT73116.1"/>
    </source>
</evidence>
<gene>
    <name evidence="1" type="ORF">A7K69_18785</name>
</gene>